<reference evidence="3" key="1">
    <citation type="submission" date="2016-11" db="UniProtKB">
        <authorList>
            <consortium name="WormBaseParasite"/>
        </authorList>
    </citation>
    <scope>IDENTIFICATION</scope>
</reference>
<evidence type="ECO:0000256" key="1">
    <source>
        <dbReference type="SAM" id="MobiDB-lite"/>
    </source>
</evidence>
<evidence type="ECO:0000313" key="2">
    <source>
        <dbReference type="Proteomes" id="UP000095283"/>
    </source>
</evidence>
<feature type="compositionally biased region" description="Gly residues" evidence="1">
    <location>
        <begin position="27"/>
        <end position="58"/>
    </location>
</feature>
<organism evidence="2 3">
    <name type="scientific">Heterorhabditis bacteriophora</name>
    <name type="common">Entomopathogenic nematode worm</name>
    <dbReference type="NCBI Taxonomy" id="37862"/>
    <lineage>
        <taxon>Eukaryota</taxon>
        <taxon>Metazoa</taxon>
        <taxon>Ecdysozoa</taxon>
        <taxon>Nematoda</taxon>
        <taxon>Chromadorea</taxon>
        <taxon>Rhabditida</taxon>
        <taxon>Rhabditina</taxon>
        <taxon>Rhabditomorpha</taxon>
        <taxon>Strongyloidea</taxon>
        <taxon>Heterorhabditidae</taxon>
        <taxon>Heterorhabditis</taxon>
    </lineage>
</organism>
<protein>
    <submittedName>
        <fullName evidence="3">Uncharacterized protein</fullName>
    </submittedName>
</protein>
<dbReference type="AlphaFoldDB" id="A0A1I7XKC1"/>
<keyword evidence="2" id="KW-1185">Reference proteome</keyword>
<accession>A0A1I7XKC1</accession>
<name>A0A1I7XKC1_HETBA</name>
<sequence length="108" mass="10618">MDRGMADRGTGTHSAPSPFRNFLSSMGGAGIGSMLGRMLSGGGRSAGGASGGMGGSRGFGMRNRGDYQGGGQYPPGPGPIYDDNEGKGGGGLYPSRAVKDQGGGGSWA</sequence>
<dbReference type="Proteomes" id="UP000095283">
    <property type="component" value="Unplaced"/>
</dbReference>
<evidence type="ECO:0000313" key="3">
    <source>
        <dbReference type="WBParaSite" id="Hba_18156"/>
    </source>
</evidence>
<feature type="region of interest" description="Disordered" evidence="1">
    <location>
        <begin position="1"/>
        <end position="108"/>
    </location>
</feature>
<proteinExistence type="predicted"/>
<dbReference type="WBParaSite" id="Hba_18156">
    <property type="protein sequence ID" value="Hba_18156"/>
    <property type="gene ID" value="Hba_18156"/>
</dbReference>